<dbReference type="SUPFAM" id="SSF52540">
    <property type="entry name" value="P-loop containing nucleoside triphosphate hydrolases"/>
    <property type="match status" value="1"/>
</dbReference>
<dbReference type="GO" id="GO:0030983">
    <property type="term" value="F:mismatched DNA binding"/>
    <property type="evidence" value="ECO:0007669"/>
    <property type="project" value="InterPro"/>
</dbReference>
<dbReference type="SMART" id="SM00534">
    <property type="entry name" value="MUTSac"/>
    <property type="match status" value="1"/>
</dbReference>
<evidence type="ECO:0000313" key="10">
    <source>
        <dbReference type="EMBL" id="KAF5337155.1"/>
    </source>
</evidence>
<organism evidence="10 11">
    <name type="scientific">Ephemerocybe angulata</name>
    <dbReference type="NCBI Taxonomy" id="980116"/>
    <lineage>
        <taxon>Eukaryota</taxon>
        <taxon>Fungi</taxon>
        <taxon>Dikarya</taxon>
        <taxon>Basidiomycota</taxon>
        <taxon>Agaricomycotina</taxon>
        <taxon>Agaricomycetes</taxon>
        <taxon>Agaricomycetidae</taxon>
        <taxon>Agaricales</taxon>
        <taxon>Agaricineae</taxon>
        <taxon>Psathyrellaceae</taxon>
        <taxon>Ephemerocybe</taxon>
    </lineage>
</organism>
<dbReference type="Gene3D" id="3.40.50.300">
    <property type="entry name" value="P-loop containing nucleotide triphosphate hydrolases"/>
    <property type="match status" value="1"/>
</dbReference>
<dbReference type="SUPFAM" id="SSF55271">
    <property type="entry name" value="DNA repair protein MutS, domain I"/>
    <property type="match status" value="1"/>
</dbReference>
<evidence type="ECO:0000256" key="5">
    <source>
        <dbReference type="ARBA" id="ARBA00023125"/>
    </source>
</evidence>
<keyword evidence="7" id="KW-0175">Coiled coil</keyword>
<dbReference type="InterPro" id="IPR017261">
    <property type="entry name" value="DNA_mismatch_repair_MutS/MSH"/>
</dbReference>
<dbReference type="SUPFAM" id="SSF48334">
    <property type="entry name" value="DNA repair protein MutS, domain III"/>
    <property type="match status" value="1"/>
</dbReference>
<evidence type="ECO:0000256" key="4">
    <source>
        <dbReference type="ARBA" id="ARBA00022840"/>
    </source>
</evidence>
<keyword evidence="3" id="KW-0227">DNA damage</keyword>
<dbReference type="PIRSF" id="PIRSF037677">
    <property type="entry name" value="DNA_mis_repair_Msh6"/>
    <property type="match status" value="1"/>
</dbReference>
<dbReference type="GO" id="GO:0140664">
    <property type="term" value="F:ATP-dependent DNA damage sensor activity"/>
    <property type="evidence" value="ECO:0007669"/>
    <property type="project" value="InterPro"/>
</dbReference>
<dbReference type="InterPro" id="IPR036678">
    <property type="entry name" value="MutS_con_dom_sf"/>
</dbReference>
<keyword evidence="5" id="KW-0238">DNA-binding</keyword>
<dbReference type="AlphaFoldDB" id="A0A8H5C8D7"/>
<dbReference type="Pfam" id="PF05188">
    <property type="entry name" value="MutS_II"/>
    <property type="match status" value="1"/>
</dbReference>
<evidence type="ECO:0000256" key="2">
    <source>
        <dbReference type="ARBA" id="ARBA00022741"/>
    </source>
</evidence>
<evidence type="ECO:0000256" key="1">
    <source>
        <dbReference type="ARBA" id="ARBA00006271"/>
    </source>
</evidence>
<evidence type="ECO:0000256" key="3">
    <source>
        <dbReference type="ARBA" id="ARBA00022763"/>
    </source>
</evidence>
<dbReference type="PROSITE" id="PS00486">
    <property type="entry name" value="DNA_MISMATCH_REPAIR_2"/>
    <property type="match status" value="1"/>
</dbReference>
<accession>A0A8H5C8D7</accession>
<feature type="domain" description="DNA mismatch repair proteins mutS family" evidence="9">
    <location>
        <begin position="808"/>
        <end position="824"/>
    </location>
</feature>
<dbReference type="Pfam" id="PF05192">
    <property type="entry name" value="MutS_III"/>
    <property type="match status" value="1"/>
</dbReference>
<reference evidence="10 11" key="1">
    <citation type="journal article" date="2020" name="ISME J.">
        <title>Uncovering the hidden diversity of litter-decomposition mechanisms in mushroom-forming fungi.</title>
        <authorList>
            <person name="Floudas D."/>
            <person name="Bentzer J."/>
            <person name="Ahren D."/>
            <person name="Johansson T."/>
            <person name="Persson P."/>
            <person name="Tunlid A."/>
        </authorList>
    </citation>
    <scope>NUCLEOTIDE SEQUENCE [LARGE SCALE GENOMIC DNA]</scope>
    <source>
        <strain evidence="10 11">CBS 175.51</strain>
    </source>
</reference>
<gene>
    <name evidence="10" type="ORF">D9611_003368</name>
</gene>
<dbReference type="Gene3D" id="3.30.420.110">
    <property type="entry name" value="MutS, connector domain"/>
    <property type="match status" value="1"/>
</dbReference>
<name>A0A8H5C8D7_9AGAR</name>
<keyword evidence="4" id="KW-0067">ATP-binding</keyword>
<comment type="caution">
    <text evidence="10">The sequence shown here is derived from an EMBL/GenBank/DDBJ whole genome shotgun (WGS) entry which is preliminary data.</text>
</comment>
<sequence>MLPVRRHGLCRQIHTACVRLNNEPPRTKRVKRSVSDLPKAYILPNGQPAAPLGAFLDATHVAKAKKRTRSKSSATSGTAPPDKGSDTVEPVAPFIPKTQLAIEIHDNLLRFPHCLLLTRVGQFYESYFDQANEIAHLLNIKLTSRKWNGGRVPMCGFPLLHLDKHLKTLVQHHHRFVAMCEEFPKHSNVGEKEFERRVTRIVTPGTLIDEPFLNTFENNYLLSVYLGSGKYDVGLAWIDVSTGEFFSKSARVDTLKDELARIGPREVVLLPCDQDDPINDVVSLLKEEGIFYSFAPFAAPEKVPPNANPETASILLLSDYLQNNLMENAPSLNSPLHESDSTRMQIDAHTIKSLEIKESAYEGGVKGSLVSVVRRTSTDSGCRLLARRLCCPSTSLAEIEGWQSSVAFFLKRPHLRADLIEKLKEMGDIGRIVQRFILKRGDISDLLSVKKTIDLWEDVIKCLELENKMESRQMSQEWAQADLFRKRMHNLGKLSARINDTVIDTADVQTLGDEDENAASLDSAPASATLEKPGRWTIKHGFSPTLAAFHSGLDELSKQKDELEDRLRVAFDAPSLTLRASPSQGMHVHVGRSRRDSKLLDIDPSFVKMSQSASTKCYFYAPWSELGTKITGATTSLIQAEKEAFETLRGEVVSNASLLRNNAAIIDEMDVSIGFASLAEELKLVQPVLTEEKVYHVVNGRHPSVEMGLLVSGRTFTSNTVEMTPTSNMHIITGPNMAGKSTALRQTALIAILAQVGSFVPADSATIGVIDKLFTRIGAKDDLFRDRSTFMVEMLETADILRRATPRSLVIMDEVGRGTTVKDGLAIAFASIHHLVTQNQSNCLFATHFHELADMIGCSSTWGGKGVFSNVRFYCTDVNEIDDSRFAYSYRLRPGVNRDSHGLKVARLAGLPPSALQVASKTLSWLRDHDRDKKSLPELNDDSSFNSSP</sequence>
<evidence type="ECO:0000256" key="6">
    <source>
        <dbReference type="ARBA" id="ARBA00023204"/>
    </source>
</evidence>
<dbReference type="InterPro" id="IPR007695">
    <property type="entry name" value="DNA_mismatch_repair_MutS-lik_N"/>
</dbReference>
<dbReference type="SMART" id="SM00533">
    <property type="entry name" value="MUTSd"/>
    <property type="match status" value="1"/>
</dbReference>
<dbReference type="GO" id="GO:0005524">
    <property type="term" value="F:ATP binding"/>
    <property type="evidence" value="ECO:0007669"/>
    <property type="project" value="UniProtKB-KW"/>
</dbReference>
<dbReference type="Pfam" id="PF00488">
    <property type="entry name" value="MutS_V"/>
    <property type="match status" value="1"/>
</dbReference>
<keyword evidence="6" id="KW-0234">DNA repair</keyword>
<dbReference type="GO" id="GO:0005739">
    <property type="term" value="C:mitochondrion"/>
    <property type="evidence" value="ECO:0007669"/>
    <property type="project" value="TreeGrafter"/>
</dbReference>
<evidence type="ECO:0000313" key="11">
    <source>
        <dbReference type="Proteomes" id="UP000541558"/>
    </source>
</evidence>
<dbReference type="PANTHER" id="PTHR11361">
    <property type="entry name" value="DNA MISMATCH REPAIR PROTEIN MUTS FAMILY MEMBER"/>
    <property type="match status" value="1"/>
</dbReference>
<protein>
    <recommendedName>
        <fullName evidence="9">DNA mismatch repair proteins mutS family domain-containing protein</fullName>
    </recommendedName>
</protein>
<dbReference type="Gene3D" id="1.10.1420.10">
    <property type="match status" value="2"/>
</dbReference>
<dbReference type="GO" id="GO:0043504">
    <property type="term" value="P:mitochondrial DNA repair"/>
    <property type="evidence" value="ECO:0007669"/>
    <property type="project" value="TreeGrafter"/>
</dbReference>
<dbReference type="InterPro" id="IPR045076">
    <property type="entry name" value="MutS"/>
</dbReference>
<comment type="similarity">
    <text evidence="1">Belongs to the DNA mismatch repair MutS family.</text>
</comment>
<dbReference type="SUPFAM" id="SSF53150">
    <property type="entry name" value="DNA repair protein MutS, domain II"/>
    <property type="match status" value="1"/>
</dbReference>
<dbReference type="Gene3D" id="3.40.1170.10">
    <property type="entry name" value="DNA repair protein MutS, domain I"/>
    <property type="match status" value="1"/>
</dbReference>
<keyword evidence="2" id="KW-0547">Nucleotide-binding</keyword>
<dbReference type="InterPro" id="IPR016151">
    <property type="entry name" value="DNA_mismatch_repair_MutS_N"/>
</dbReference>
<dbReference type="GO" id="GO:0005634">
    <property type="term" value="C:nucleus"/>
    <property type="evidence" value="ECO:0007669"/>
    <property type="project" value="TreeGrafter"/>
</dbReference>
<feature type="region of interest" description="Disordered" evidence="8">
    <location>
        <begin position="65"/>
        <end position="89"/>
    </location>
</feature>
<dbReference type="OrthoDB" id="2534523at2759"/>
<dbReference type="InterPro" id="IPR036187">
    <property type="entry name" value="DNA_mismatch_repair_MutS_sf"/>
</dbReference>
<evidence type="ECO:0000259" key="9">
    <source>
        <dbReference type="PROSITE" id="PS00486"/>
    </source>
</evidence>
<proteinExistence type="inferred from homology"/>
<dbReference type="FunFam" id="3.40.50.300:FF:001238">
    <property type="entry name" value="DNA mismatch repair protein"/>
    <property type="match status" value="1"/>
</dbReference>
<keyword evidence="11" id="KW-1185">Reference proteome</keyword>
<evidence type="ECO:0000256" key="7">
    <source>
        <dbReference type="SAM" id="Coils"/>
    </source>
</evidence>
<dbReference type="PANTHER" id="PTHR11361:SF34">
    <property type="entry name" value="DNA MISMATCH REPAIR PROTEIN MSH1, MITOCHONDRIAL"/>
    <property type="match status" value="1"/>
</dbReference>
<dbReference type="InterPro" id="IPR007860">
    <property type="entry name" value="DNA_mmatch_repair_MutS_con_dom"/>
</dbReference>
<dbReference type="InterPro" id="IPR007696">
    <property type="entry name" value="DNA_mismatch_repair_MutS_core"/>
</dbReference>
<dbReference type="EMBL" id="JAACJK010000057">
    <property type="protein sequence ID" value="KAF5337155.1"/>
    <property type="molecule type" value="Genomic_DNA"/>
</dbReference>
<feature type="coiled-coil region" evidence="7">
    <location>
        <begin position="546"/>
        <end position="573"/>
    </location>
</feature>
<dbReference type="GO" id="GO:0006298">
    <property type="term" value="P:mismatch repair"/>
    <property type="evidence" value="ECO:0007669"/>
    <property type="project" value="InterPro"/>
</dbReference>
<evidence type="ECO:0000256" key="8">
    <source>
        <dbReference type="SAM" id="MobiDB-lite"/>
    </source>
</evidence>
<dbReference type="NCBIfam" id="NF003810">
    <property type="entry name" value="PRK05399.1"/>
    <property type="match status" value="1"/>
</dbReference>
<dbReference type="InterPro" id="IPR027417">
    <property type="entry name" value="P-loop_NTPase"/>
</dbReference>
<dbReference type="InterPro" id="IPR000432">
    <property type="entry name" value="DNA_mismatch_repair_MutS_C"/>
</dbReference>
<dbReference type="Proteomes" id="UP000541558">
    <property type="component" value="Unassembled WGS sequence"/>
</dbReference>
<dbReference type="Pfam" id="PF01624">
    <property type="entry name" value="MutS_I"/>
    <property type="match status" value="1"/>
</dbReference>